<feature type="region of interest" description="Disordered" evidence="8">
    <location>
        <begin position="1"/>
        <end position="29"/>
    </location>
</feature>
<feature type="coiled-coil region" evidence="7">
    <location>
        <begin position="98"/>
        <end position="139"/>
    </location>
</feature>
<accession>A0A8C6MHI6</accession>
<feature type="region of interest" description="Disordered" evidence="8">
    <location>
        <begin position="1236"/>
        <end position="1264"/>
    </location>
</feature>
<dbReference type="FunFam" id="1.10.150.50:FF:000004">
    <property type="entry name" value="PTPRF interacting protein alpha 1"/>
    <property type="match status" value="1"/>
</dbReference>
<feature type="domain" description="SAM" evidence="9">
    <location>
        <begin position="910"/>
        <end position="976"/>
    </location>
</feature>
<evidence type="ECO:0000313" key="11">
    <source>
        <dbReference type="Proteomes" id="UP000694548"/>
    </source>
</evidence>
<dbReference type="InterPro" id="IPR037621">
    <property type="entry name" value="LIP-1_SAM_2"/>
</dbReference>
<dbReference type="GO" id="GO:0005737">
    <property type="term" value="C:cytoplasm"/>
    <property type="evidence" value="ECO:0007669"/>
    <property type="project" value="UniProtKB-SubCell"/>
</dbReference>
<dbReference type="FunFam" id="1.10.150.50:FF:000003">
    <property type="entry name" value="liprin-alpha-2 isoform X1"/>
    <property type="match status" value="1"/>
</dbReference>
<dbReference type="Gene3D" id="1.10.150.50">
    <property type="entry name" value="Transcription Factor, Ets-1"/>
    <property type="match status" value="3"/>
</dbReference>
<dbReference type="Pfam" id="PF00536">
    <property type="entry name" value="SAM_1"/>
    <property type="match status" value="2"/>
</dbReference>
<dbReference type="PROSITE" id="PS50105">
    <property type="entry name" value="SAM_DOMAIN"/>
    <property type="match status" value="3"/>
</dbReference>
<dbReference type="InterPro" id="IPR057892">
    <property type="entry name" value="LIP-1_CC2"/>
</dbReference>
<dbReference type="PANTHER" id="PTHR12587">
    <property type="entry name" value="LAR INTERACTING PROTEIN LIP -RELATED PROTEIN"/>
    <property type="match status" value="1"/>
</dbReference>
<dbReference type="CDD" id="cd09562">
    <property type="entry name" value="SAM_liprin-alpha1_2_3_4_repeat1"/>
    <property type="match status" value="1"/>
</dbReference>
<dbReference type="InterPro" id="IPR013761">
    <property type="entry name" value="SAM/pointed_sf"/>
</dbReference>
<dbReference type="PANTHER" id="PTHR12587:SF6">
    <property type="entry name" value="LIPRIN-ALPHA-2"/>
    <property type="match status" value="1"/>
</dbReference>
<feature type="domain" description="SAM" evidence="9">
    <location>
        <begin position="1119"/>
        <end position="1188"/>
    </location>
</feature>
<dbReference type="CDD" id="cd09568">
    <property type="entry name" value="SAM_liprin-alpha1_2_3_4_repeat3"/>
    <property type="match status" value="1"/>
</dbReference>
<evidence type="ECO:0000256" key="7">
    <source>
        <dbReference type="SAM" id="Coils"/>
    </source>
</evidence>
<feature type="compositionally biased region" description="Low complexity" evidence="8">
    <location>
        <begin position="724"/>
        <end position="745"/>
    </location>
</feature>
<feature type="region of interest" description="Disordered" evidence="8">
    <location>
        <begin position="781"/>
        <end position="805"/>
    </location>
</feature>
<dbReference type="SUPFAM" id="SSF57997">
    <property type="entry name" value="Tropomyosin"/>
    <property type="match status" value="1"/>
</dbReference>
<reference evidence="10" key="3">
    <citation type="submission" date="2025-09" db="UniProtKB">
        <authorList>
            <consortium name="Ensembl"/>
        </authorList>
    </citation>
    <scope>IDENTIFICATION</scope>
</reference>
<keyword evidence="6 7" id="KW-0175">Coiled coil</keyword>
<feature type="compositionally biased region" description="Basic and acidic residues" evidence="8">
    <location>
        <begin position="746"/>
        <end position="759"/>
    </location>
</feature>
<evidence type="ECO:0000256" key="5">
    <source>
        <dbReference type="ARBA" id="ARBA00022737"/>
    </source>
</evidence>
<dbReference type="FunFam" id="1.10.150.50:FF:000002">
    <property type="entry name" value="PTPRF interacting protein alpha 1"/>
    <property type="match status" value="1"/>
</dbReference>
<evidence type="ECO:0000313" key="10">
    <source>
        <dbReference type="Ensembl" id="ENSNFUP00015035538.1"/>
    </source>
</evidence>
<evidence type="ECO:0000256" key="3">
    <source>
        <dbReference type="ARBA" id="ARBA00022490"/>
    </source>
</evidence>
<protein>
    <submittedName>
        <fullName evidence="10">PTPRF interacting protein alpha 2</fullName>
    </submittedName>
</protein>
<dbReference type="SUPFAM" id="SSF47769">
    <property type="entry name" value="SAM/Pointed domain"/>
    <property type="match status" value="3"/>
</dbReference>
<name>A0A8C6MHI6_NOTFU</name>
<organism evidence="10 11">
    <name type="scientific">Nothobranchius furzeri</name>
    <name type="common">Turquoise killifish</name>
    <dbReference type="NCBI Taxonomy" id="105023"/>
    <lineage>
        <taxon>Eukaryota</taxon>
        <taxon>Metazoa</taxon>
        <taxon>Chordata</taxon>
        <taxon>Craniata</taxon>
        <taxon>Vertebrata</taxon>
        <taxon>Euteleostomi</taxon>
        <taxon>Actinopterygii</taxon>
        <taxon>Neopterygii</taxon>
        <taxon>Teleostei</taxon>
        <taxon>Neoteleostei</taxon>
        <taxon>Acanthomorphata</taxon>
        <taxon>Ovalentaria</taxon>
        <taxon>Atherinomorphae</taxon>
        <taxon>Cyprinodontiformes</taxon>
        <taxon>Nothobranchiidae</taxon>
        <taxon>Nothobranchius</taxon>
    </lineage>
</organism>
<feature type="coiled-coil region" evidence="7">
    <location>
        <begin position="527"/>
        <end position="557"/>
    </location>
</feature>
<dbReference type="Proteomes" id="UP000694548">
    <property type="component" value="Chromosome sgr01"/>
</dbReference>
<dbReference type="Ensembl" id="ENSNFUT00015037113.1">
    <property type="protein sequence ID" value="ENSNFUP00015035538.1"/>
    <property type="gene ID" value="ENSNFUG00015013697.1"/>
</dbReference>
<dbReference type="Pfam" id="PF25526">
    <property type="entry name" value="LIP-1"/>
    <property type="match status" value="2"/>
</dbReference>
<dbReference type="SMART" id="SM00454">
    <property type="entry name" value="SAM"/>
    <property type="match status" value="3"/>
</dbReference>
<feature type="coiled-coil region" evidence="7">
    <location>
        <begin position="435"/>
        <end position="476"/>
    </location>
</feature>
<reference evidence="10" key="1">
    <citation type="submission" date="2014-08" db="EMBL/GenBank/DDBJ databases">
        <authorList>
            <person name="Senf B."/>
            <person name="Petzold A."/>
            <person name="Downie B.R."/>
            <person name="Koch P."/>
            <person name="Platzer M."/>
        </authorList>
    </citation>
    <scope>NUCLEOTIDE SEQUENCE [LARGE SCALE GENOMIC DNA]</scope>
    <source>
        <strain evidence="10">GRZ</strain>
    </source>
</reference>
<feature type="coiled-coil region" evidence="7">
    <location>
        <begin position="190"/>
        <end position="224"/>
    </location>
</feature>
<feature type="domain" description="SAM" evidence="9">
    <location>
        <begin position="1038"/>
        <end position="1095"/>
    </location>
</feature>
<feature type="coiled-coil region" evidence="7">
    <location>
        <begin position="670"/>
        <end position="711"/>
    </location>
</feature>
<reference evidence="10" key="2">
    <citation type="submission" date="2025-08" db="UniProtKB">
        <authorList>
            <consortium name="Ensembl"/>
        </authorList>
    </citation>
    <scope>IDENTIFICATION</scope>
</reference>
<gene>
    <name evidence="10" type="primary">PPFIA2</name>
    <name evidence="10" type="synonym">ppfia2</name>
</gene>
<evidence type="ECO:0000256" key="2">
    <source>
        <dbReference type="ARBA" id="ARBA00007026"/>
    </source>
</evidence>
<dbReference type="CDD" id="cd09565">
    <property type="entry name" value="SAM_liprin-alpha1_2_3_4_repeat2"/>
    <property type="match status" value="1"/>
</dbReference>
<dbReference type="AlphaFoldDB" id="A0A8C6MHI6"/>
<sequence length="1264" mass="143534">MMCEVMPTISEDTALSQRGSQSSASDPDSHFEQLMVNMLDERDRLLDTLRETQESLGLAQQHLQDVIYDRDSLQRQLSSALPQVSPGTLAGKEDKDEFAALTKELNACREQLLEKEEEISELKAERNNTRLLLEHLECLVSRHERSLRMTVVKRQAQSPSGVSSEVEVLKALKSLFEHHKALDEKVRERLRVSLERVSALEEELTAANQEIVALREQNAHLQRKVASGDGGEDVLEGSEVNQKLHGKRLSNGSLESAREASQVVELQDLLEKQNYELAQMKERMSSLSSRVSEVEQELETARKDLIKSEEMNNKYQRDIKEVMCQKEDMEERIVTLEKRYLSAQREATSVHDINDKLENELANKEAFLRQMEEKNRQLQERLELAEQKLQQTMRKAETLPEVEAELAQRIAALTKSDSSSSSSPDDCHFFMESKLQDMNSILRKAEERHGSIEERMRHLECQLEEKNQELLRARQREKMNEEHNKRLSDTVDRLLTESNERLQLHLKERMAALEEKNVLIQDSDGYRKQYEESIHEKSQLAEEIEKLRAELDQYRLRAGSLTEPTLSRSHLDTSAELRFSLGSLTETQSDHYRSAKVIQRPRRGRAGLREAKAKSLGEHEWHSQQLGVLGGHHFESDTEMSDIDDDDRETLFSSMDLLSPSGHSDAQTLAMMLQEQLDAINKEIRLIQEEKESTELRAEEIENRVASVSLEGLNLARMHHHGASITASATASSLASSSPPSGHSTPKLDPRSPARDMERMGVMTLPSDLRKHRRKIAAVDEDGREDKATIKCETSPPPTPRSVRMTHTLPASSHNDARGIVASLEAEASALSSVASSQDSLHKQPKKKGIKSSIGRLFGKKEKGRLAHLAHRQDVGVGKLGTQAEKDRRLKKKHELLEEARRKGLPFAQWDGPTVVAWLELWLGMPAWYVAACRANVKSGAIMSALSDTEIQREIGISNPLHRLKLRLAIQEMVSLTSPSAPPTTRTPSGNVWVTHEEMETLAAPSKTKSDSEEGSWAQVKSATLAYGDMNHEWIGNEWLPSLGLPQYRSYFMECLVDARMLDHLTKKDLRVHLKMVDSFHRTSLQYGVMCLKKLNYDRKELERRREHSQHEIRDVLVWSNERVIRWVQSIGLRDYANILLESGVHGALVALDDNFDYSSLALLLQIPTQNTQARQILEREYNNLLALGTDRRLEECDDKDFRGPSWRRQFPPRDVHGISMMPGSAETLPAGFRLTATSGHSRRLPPEGESLPRSRLSNLKTPG</sequence>
<dbReference type="Pfam" id="PF07647">
    <property type="entry name" value="SAM_2"/>
    <property type="match status" value="1"/>
</dbReference>
<evidence type="ECO:0000256" key="4">
    <source>
        <dbReference type="ARBA" id="ARBA00022553"/>
    </source>
</evidence>
<evidence type="ECO:0000259" key="9">
    <source>
        <dbReference type="PROSITE" id="PS50105"/>
    </source>
</evidence>
<dbReference type="GO" id="GO:0048786">
    <property type="term" value="C:presynaptic active zone"/>
    <property type="evidence" value="ECO:0007669"/>
    <property type="project" value="TreeGrafter"/>
</dbReference>
<feature type="coiled-coil region" evidence="7">
    <location>
        <begin position="263"/>
        <end position="399"/>
    </location>
</feature>
<evidence type="ECO:0000256" key="8">
    <source>
        <dbReference type="SAM" id="MobiDB-lite"/>
    </source>
</evidence>
<feature type="region of interest" description="Disordered" evidence="8">
    <location>
        <begin position="724"/>
        <end position="759"/>
    </location>
</feature>
<evidence type="ECO:0000256" key="6">
    <source>
        <dbReference type="ARBA" id="ARBA00023054"/>
    </source>
</evidence>
<feature type="compositionally biased region" description="Polar residues" evidence="8">
    <location>
        <begin position="10"/>
        <end position="26"/>
    </location>
</feature>
<keyword evidence="11" id="KW-1185">Reference proteome</keyword>
<dbReference type="InterPro" id="IPR001660">
    <property type="entry name" value="SAM"/>
</dbReference>
<proteinExistence type="inferred from homology"/>
<evidence type="ECO:0000256" key="1">
    <source>
        <dbReference type="ARBA" id="ARBA00004496"/>
    </source>
</evidence>
<comment type="similarity">
    <text evidence="2">Belongs to the liprin family. Liprin-alpha subfamily.</text>
</comment>
<keyword evidence="3" id="KW-0963">Cytoplasm</keyword>
<dbReference type="GeneTree" id="ENSGT01050000244900"/>
<dbReference type="InterPro" id="IPR029515">
    <property type="entry name" value="Liprin"/>
</dbReference>
<keyword evidence="4" id="KW-0597">Phosphoprotein</keyword>
<dbReference type="GO" id="GO:0050808">
    <property type="term" value="P:synapse organization"/>
    <property type="evidence" value="ECO:0007669"/>
    <property type="project" value="TreeGrafter"/>
</dbReference>
<comment type="subcellular location">
    <subcellularLocation>
        <location evidence="1">Cytoplasm</location>
    </subcellularLocation>
</comment>
<keyword evidence="5" id="KW-0677">Repeat</keyword>
<dbReference type="InterPro" id="IPR037622">
    <property type="entry name" value="LIP-1_SAM_3"/>
</dbReference>
<dbReference type="InterPro" id="IPR037620">
    <property type="entry name" value="LIP-1_SAM_1"/>
</dbReference>